<dbReference type="InterPro" id="IPR003594">
    <property type="entry name" value="HATPase_dom"/>
</dbReference>
<evidence type="ECO:0000256" key="8">
    <source>
        <dbReference type="ARBA" id="ARBA00022741"/>
    </source>
</evidence>
<reference evidence="17 18" key="1">
    <citation type="journal article" date="2019" name="Environ. Microbiol.">
        <title>Species interactions and distinct microbial communities in high Arctic permafrost affected cryosols are associated with the CH4 and CO2 gas fluxes.</title>
        <authorList>
            <person name="Altshuler I."/>
            <person name="Hamel J."/>
            <person name="Turney S."/>
            <person name="Magnuson E."/>
            <person name="Levesque R."/>
            <person name="Greer C."/>
            <person name="Whyte L.G."/>
        </authorList>
    </citation>
    <scope>NUCLEOTIDE SEQUENCE [LARGE SCALE GENOMIC DNA]</scope>
    <source>
        <strain evidence="17 18">S9.3B</strain>
    </source>
</reference>
<evidence type="ECO:0000256" key="2">
    <source>
        <dbReference type="ARBA" id="ARBA00006402"/>
    </source>
</evidence>
<dbReference type="InterPro" id="IPR001294">
    <property type="entry name" value="Phytochrome"/>
</dbReference>
<dbReference type="Pfam" id="PF08446">
    <property type="entry name" value="PAS_2"/>
    <property type="match status" value="1"/>
</dbReference>
<evidence type="ECO:0000256" key="10">
    <source>
        <dbReference type="ARBA" id="ARBA00022840"/>
    </source>
</evidence>
<dbReference type="RefSeq" id="WP_140886419.1">
    <property type="nucleotide sequence ID" value="NZ_RCZP01000040.1"/>
</dbReference>
<dbReference type="InterPro" id="IPR035965">
    <property type="entry name" value="PAS-like_dom_sf"/>
</dbReference>
<evidence type="ECO:0000259" key="16">
    <source>
        <dbReference type="PROSITE" id="PS50112"/>
    </source>
</evidence>
<dbReference type="InterPro" id="IPR005467">
    <property type="entry name" value="His_kinase_dom"/>
</dbReference>
<dbReference type="InterPro" id="IPR013654">
    <property type="entry name" value="PAS_2"/>
</dbReference>
<dbReference type="Gene3D" id="3.30.450.20">
    <property type="entry name" value="PAS domain"/>
    <property type="match status" value="2"/>
</dbReference>
<dbReference type="OrthoDB" id="5287260at2"/>
<evidence type="ECO:0000256" key="5">
    <source>
        <dbReference type="ARBA" id="ARBA00022553"/>
    </source>
</evidence>
<evidence type="ECO:0000259" key="15">
    <source>
        <dbReference type="PROSITE" id="PS50109"/>
    </source>
</evidence>
<dbReference type="GO" id="GO:0004673">
    <property type="term" value="F:protein histidine kinase activity"/>
    <property type="evidence" value="ECO:0007669"/>
    <property type="project" value="UniProtKB-EC"/>
</dbReference>
<evidence type="ECO:0000256" key="9">
    <source>
        <dbReference type="ARBA" id="ARBA00022777"/>
    </source>
</evidence>
<evidence type="ECO:0000256" key="4">
    <source>
        <dbReference type="ARBA" id="ARBA00022543"/>
    </source>
</evidence>
<dbReference type="GO" id="GO:0000160">
    <property type="term" value="P:phosphorelay signal transduction system"/>
    <property type="evidence" value="ECO:0007669"/>
    <property type="project" value="UniProtKB-KW"/>
</dbReference>
<evidence type="ECO:0000256" key="6">
    <source>
        <dbReference type="ARBA" id="ARBA00022606"/>
    </source>
</evidence>
<keyword evidence="6" id="KW-0716">Sensory transduction</keyword>
<evidence type="ECO:0000259" key="14">
    <source>
        <dbReference type="PROSITE" id="PS50046"/>
    </source>
</evidence>
<dbReference type="SMART" id="SM00065">
    <property type="entry name" value="GAF"/>
    <property type="match status" value="1"/>
</dbReference>
<dbReference type="Pfam" id="PF00360">
    <property type="entry name" value="PHY"/>
    <property type="match status" value="1"/>
</dbReference>
<dbReference type="Pfam" id="PF00989">
    <property type="entry name" value="PAS"/>
    <property type="match status" value="1"/>
</dbReference>
<dbReference type="PRINTS" id="PR01033">
    <property type="entry name" value="PHYTOCHROME"/>
</dbReference>
<protein>
    <recommendedName>
        <fullName evidence="3">histidine kinase</fullName>
        <ecNumber evidence="3">2.7.13.3</ecNumber>
    </recommendedName>
</protein>
<evidence type="ECO:0000256" key="3">
    <source>
        <dbReference type="ARBA" id="ARBA00012438"/>
    </source>
</evidence>
<keyword evidence="9" id="KW-0418">Kinase</keyword>
<dbReference type="GO" id="GO:0009881">
    <property type="term" value="F:photoreceptor activity"/>
    <property type="evidence" value="ECO:0007669"/>
    <property type="project" value="UniProtKB-KW"/>
</dbReference>
<dbReference type="EMBL" id="RCZP01000040">
    <property type="protein sequence ID" value="TPG46439.1"/>
    <property type="molecule type" value="Genomic_DNA"/>
</dbReference>
<evidence type="ECO:0000256" key="12">
    <source>
        <dbReference type="ARBA" id="ARBA00023012"/>
    </source>
</evidence>
<evidence type="ECO:0000313" key="18">
    <source>
        <dbReference type="Proteomes" id="UP000317078"/>
    </source>
</evidence>
<evidence type="ECO:0000256" key="7">
    <source>
        <dbReference type="ARBA" id="ARBA00022679"/>
    </source>
</evidence>
<dbReference type="CDD" id="cd00130">
    <property type="entry name" value="PAS"/>
    <property type="match status" value="1"/>
</dbReference>
<dbReference type="InterPro" id="IPR011102">
    <property type="entry name" value="Sig_transdc_His_kinase_HWE"/>
</dbReference>
<keyword evidence="10" id="KW-0067">ATP-binding</keyword>
<feature type="domain" description="PAS" evidence="16">
    <location>
        <begin position="23"/>
        <end position="66"/>
    </location>
</feature>
<comment type="similarity">
    <text evidence="2">In the N-terminal section; belongs to the phytochrome family.</text>
</comment>
<dbReference type="PANTHER" id="PTHR43065">
    <property type="entry name" value="SENSOR HISTIDINE KINASE"/>
    <property type="match status" value="1"/>
</dbReference>
<feature type="domain" description="Phytochrome chromophore attachment site" evidence="14">
    <location>
        <begin position="293"/>
        <end position="451"/>
    </location>
</feature>
<sequence length="879" mass="94490">MTGTDDWANGVDANLDDLSKEQLNALPYGVIGVDTEGRVTFYNATESRLSGRAPDRVTGRDFFRDVAPCTHLPSFHGRFLDGVRRGQLATEFTFVFGFDPPIRVRVAMRSAHVPGRYWITVHPIGALAPSTQRLVSQAAEEVVERRSRAEPIGPDVCEREPIHQPGAVQPHAVMLAFHPVALTVDACSDNVADTFGRGPDKLLGELLERLLPAEAAAALRTALTNGTLADPARPLRRDIRLGAEGRPFAMTAHLHDDRLIVELEPLPDRPEDFGAASPFQVTDAVRELRAAPTLARAAIVCADEIRAMTGFERILVYRFDADWNGEAIAESRVESWDDTLLGLRFPASDIPAQARALYTRAPARWVVDRDAVPAAVLSGPPTRNTAVDLTYAASRALSPVHLEYQRNLGVNGSMSASILVEGALWGLVIGHHRRPHYVTPETRALAGLVAEAFALRLHELASLEAVREQGAALATQNMLLERLAGADDFVAALTSSEGKAASLLDLFGATGAAVVSGDRVACVGVTPSGEGLAELASWLRATLPSDQRVFATDDLSAHHAPASAWRESASGVLAAFVDAAQQHLLVWLRPEVTATVVWGGDPRKSVLADPSTRVVLPRRSFERWVEERRGRAEPWAPWQLGAARALAAAIEGVVLRQGRKIAELSAKSEELSRALEAKDILAREIDHRVKNSLQIVAGVMLMQARGVSDPVARAAFEDTYARVMSVARVHDTLHRAEDIESVDLGATLNRLCDDLASGMTGAERRLAVATEPGLMVPSRVAVALSLIATELVTNALKYAYRPGEEGPVEVSIRGRHGGGVELRVCDAGRGLAPGWESKPALGASGGLGMRVIQAMLGRIGAEMAVEGDRNPGACFTVRA</sequence>
<comment type="caution">
    <text evidence="17">The sequence shown here is derived from an EMBL/GenBank/DDBJ whole genome shotgun (WGS) entry which is preliminary data.</text>
</comment>
<feature type="domain" description="Histidine kinase" evidence="15">
    <location>
        <begin position="684"/>
        <end position="879"/>
    </location>
</feature>
<comment type="catalytic activity">
    <reaction evidence="1">
        <text>ATP + protein L-histidine = ADP + protein N-phospho-L-histidine.</text>
        <dbReference type="EC" id="2.7.13.3"/>
    </reaction>
</comment>
<evidence type="ECO:0000256" key="1">
    <source>
        <dbReference type="ARBA" id="ARBA00000085"/>
    </source>
</evidence>
<dbReference type="SUPFAM" id="SSF55785">
    <property type="entry name" value="PYP-like sensor domain (PAS domain)"/>
    <property type="match status" value="2"/>
</dbReference>
<dbReference type="Gene3D" id="3.30.450.270">
    <property type="match status" value="1"/>
</dbReference>
<evidence type="ECO:0000256" key="11">
    <source>
        <dbReference type="ARBA" id="ARBA00022991"/>
    </source>
</evidence>
<dbReference type="InterPro" id="IPR000014">
    <property type="entry name" value="PAS"/>
</dbReference>
<dbReference type="InterPro" id="IPR029016">
    <property type="entry name" value="GAF-like_dom_sf"/>
</dbReference>
<keyword evidence="13" id="KW-0675">Receptor</keyword>
<evidence type="ECO:0000256" key="13">
    <source>
        <dbReference type="ARBA" id="ARBA00023170"/>
    </source>
</evidence>
<keyword evidence="4" id="KW-0600">Photoreceptor protein</keyword>
<keyword evidence="11" id="KW-0157">Chromophore</keyword>
<dbReference type="GO" id="GO:0005524">
    <property type="term" value="F:ATP binding"/>
    <property type="evidence" value="ECO:0007669"/>
    <property type="project" value="UniProtKB-KW"/>
</dbReference>
<dbReference type="Gene3D" id="3.30.450.40">
    <property type="match status" value="1"/>
</dbReference>
<gene>
    <name evidence="17" type="ORF">EAH89_24830</name>
</gene>
<keyword evidence="5" id="KW-0597">Phosphoprotein</keyword>
<accession>A0A502FAW4</accession>
<dbReference type="SMART" id="SM00911">
    <property type="entry name" value="HWE_HK"/>
    <property type="match status" value="1"/>
</dbReference>
<dbReference type="PROSITE" id="PS50046">
    <property type="entry name" value="PHYTOCHROME_2"/>
    <property type="match status" value="1"/>
</dbReference>
<dbReference type="PROSITE" id="PS50109">
    <property type="entry name" value="HIS_KIN"/>
    <property type="match status" value="1"/>
</dbReference>
<dbReference type="Pfam" id="PF01590">
    <property type="entry name" value="GAF"/>
    <property type="match status" value="1"/>
</dbReference>
<dbReference type="SMART" id="SM00091">
    <property type="entry name" value="PAS"/>
    <property type="match status" value="2"/>
</dbReference>
<keyword evidence="12" id="KW-0902">Two-component regulatory system</keyword>
<dbReference type="InterPro" id="IPR036890">
    <property type="entry name" value="HATPase_C_sf"/>
</dbReference>
<dbReference type="PROSITE" id="PS50112">
    <property type="entry name" value="PAS"/>
    <property type="match status" value="1"/>
</dbReference>
<keyword evidence="18" id="KW-1185">Reference proteome</keyword>
<keyword evidence="8" id="KW-0547">Nucleotide-binding</keyword>
<dbReference type="InterPro" id="IPR003018">
    <property type="entry name" value="GAF"/>
</dbReference>
<proteinExistence type="inferred from homology"/>
<dbReference type="GO" id="GO:0006355">
    <property type="term" value="P:regulation of DNA-templated transcription"/>
    <property type="evidence" value="ECO:0007669"/>
    <property type="project" value="InterPro"/>
</dbReference>
<organism evidence="17 18">
    <name type="scientific">Muricoccus nepalensis</name>
    <dbReference type="NCBI Taxonomy" id="1854500"/>
    <lineage>
        <taxon>Bacteria</taxon>
        <taxon>Pseudomonadati</taxon>
        <taxon>Pseudomonadota</taxon>
        <taxon>Alphaproteobacteria</taxon>
        <taxon>Acetobacterales</taxon>
        <taxon>Roseomonadaceae</taxon>
        <taxon>Muricoccus</taxon>
    </lineage>
</organism>
<dbReference type="Proteomes" id="UP000317078">
    <property type="component" value="Unassembled WGS sequence"/>
</dbReference>
<dbReference type="Pfam" id="PF13581">
    <property type="entry name" value="HATPase_c_2"/>
    <property type="match status" value="1"/>
</dbReference>
<dbReference type="SUPFAM" id="SSF55874">
    <property type="entry name" value="ATPase domain of HSP90 chaperone/DNA topoisomerase II/histidine kinase"/>
    <property type="match status" value="1"/>
</dbReference>
<dbReference type="InterPro" id="IPR011495">
    <property type="entry name" value="Sig_transdc_His_kin_sub2_dim/P"/>
</dbReference>
<dbReference type="InterPro" id="IPR013515">
    <property type="entry name" value="Phytochrome_cen-reg"/>
</dbReference>
<dbReference type="InterPro" id="IPR043150">
    <property type="entry name" value="Phytochrome_PHY_sf"/>
</dbReference>
<name>A0A502FAW4_9PROT</name>
<dbReference type="AlphaFoldDB" id="A0A502FAW4"/>
<dbReference type="CDD" id="cd16936">
    <property type="entry name" value="HATPase_RsbW-like"/>
    <property type="match status" value="1"/>
</dbReference>
<evidence type="ECO:0000313" key="17">
    <source>
        <dbReference type="EMBL" id="TPG46439.1"/>
    </source>
</evidence>
<dbReference type="Gene3D" id="3.30.565.10">
    <property type="entry name" value="Histidine kinase-like ATPase, C-terminal domain"/>
    <property type="match status" value="1"/>
</dbReference>
<dbReference type="SUPFAM" id="SSF55781">
    <property type="entry name" value="GAF domain-like"/>
    <property type="match status" value="2"/>
</dbReference>
<dbReference type="EC" id="2.7.13.3" evidence="3"/>
<dbReference type="InterPro" id="IPR016132">
    <property type="entry name" value="Phyto_chromo_attachment"/>
</dbReference>
<dbReference type="Pfam" id="PF07568">
    <property type="entry name" value="HisKA_2"/>
    <property type="match status" value="1"/>
</dbReference>
<keyword evidence="7" id="KW-0808">Transferase</keyword>
<dbReference type="GO" id="GO:0009584">
    <property type="term" value="P:detection of visible light"/>
    <property type="evidence" value="ECO:0007669"/>
    <property type="project" value="InterPro"/>
</dbReference>
<dbReference type="InterPro" id="IPR013767">
    <property type="entry name" value="PAS_fold"/>
</dbReference>